<proteinExistence type="predicted"/>
<comment type="caution">
    <text evidence="1">The sequence shown here is derived from an EMBL/GenBank/DDBJ whole genome shotgun (WGS) entry which is preliminary data.</text>
</comment>
<sequence>MGELLVKYMPNREIWGVFEKDYLDGRPPLKSTSSW</sequence>
<dbReference type="AlphaFoldDB" id="A0A5J4P8T2"/>
<accession>A0A5J4P8T2</accession>
<dbReference type="EMBL" id="SNRY01010378">
    <property type="protein sequence ID" value="KAA6305836.1"/>
    <property type="molecule type" value="Genomic_DNA"/>
</dbReference>
<reference evidence="1" key="1">
    <citation type="submission" date="2019-03" db="EMBL/GenBank/DDBJ databases">
        <title>Single cell metagenomics reveals metabolic interactions within the superorganism composed of flagellate Streblomastix strix and complex community of Bacteroidetes bacteria on its surface.</title>
        <authorList>
            <person name="Treitli S.C."/>
            <person name="Kolisko M."/>
            <person name="Husnik F."/>
            <person name="Keeling P."/>
            <person name="Hampl V."/>
        </authorList>
    </citation>
    <scope>NUCLEOTIDE SEQUENCE</scope>
    <source>
        <strain evidence="1">STM</strain>
    </source>
</reference>
<feature type="non-terminal residue" evidence="1">
    <location>
        <position position="35"/>
    </location>
</feature>
<gene>
    <name evidence="1" type="ORF">EZS27_042509</name>
</gene>
<organism evidence="1">
    <name type="scientific">termite gut metagenome</name>
    <dbReference type="NCBI Taxonomy" id="433724"/>
    <lineage>
        <taxon>unclassified sequences</taxon>
        <taxon>metagenomes</taxon>
        <taxon>organismal metagenomes</taxon>
    </lineage>
</organism>
<evidence type="ECO:0000313" key="1">
    <source>
        <dbReference type="EMBL" id="KAA6305836.1"/>
    </source>
</evidence>
<protein>
    <submittedName>
        <fullName evidence="1">Uncharacterized protein</fullName>
    </submittedName>
</protein>
<name>A0A5J4P8T2_9ZZZZ</name>